<sequence>MDSLRIDMSNINLTGSKSAGAPEIRITGTERKEQSTADRIDLSGVAKKLSSEINAVRKSDPAQTVQDSSSVIDADYINSLIELGKSVDKKDENIDDLSWGLTVKLGMEMGINDADVLRELKVSDVDAYFYEASYKKAGLEAGMKTYGEDGGVKIYDTPSDIWKDMFLTDENGGFIKDDEGNAVRNESFTQARLKVQGLNITSQIIQGDTWELGDYKGRLADAPAGLTQNLLLAVKNNDPFMYRYAREHATDRMPVWSAETTAGMSDSEKTDFYTKQLSHSYSLLKSSMVNAPSVDKQMAEIGELLKDAVWENVKPENGYINHFVGSRG</sequence>
<dbReference type="EMBL" id="CP035108">
    <property type="protein sequence ID" value="QAR32129.1"/>
    <property type="molecule type" value="Genomic_DNA"/>
</dbReference>
<keyword evidence="2" id="KW-1185">Reference proteome</keyword>
<evidence type="ECO:0000313" key="2">
    <source>
        <dbReference type="Proteomes" id="UP000287502"/>
    </source>
</evidence>
<reference evidence="1 2" key="1">
    <citation type="submission" date="2019-01" db="EMBL/GenBank/DDBJ databases">
        <title>Geovibrio thiophilus DSM 11263, complete genome.</title>
        <authorList>
            <person name="Spring S."/>
            <person name="Bunk B."/>
            <person name="Sproer C."/>
        </authorList>
    </citation>
    <scope>NUCLEOTIDE SEQUENCE [LARGE SCALE GENOMIC DNA]</scope>
    <source>
        <strain evidence="1 2">DSM 11263</strain>
    </source>
</reference>
<accession>A0A3R5Y5E5</accession>
<protein>
    <submittedName>
        <fullName evidence="1">Uncharacterized protein</fullName>
    </submittedName>
</protein>
<dbReference type="Proteomes" id="UP000287502">
    <property type="component" value="Chromosome"/>
</dbReference>
<dbReference type="KEGG" id="gtl:EP073_01560"/>
<organism evidence="1 2">
    <name type="scientific">Geovibrio thiophilus</name>
    <dbReference type="NCBI Taxonomy" id="139438"/>
    <lineage>
        <taxon>Bacteria</taxon>
        <taxon>Pseudomonadati</taxon>
        <taxon>Deferribacterota</taxon>
        <taxon>Deferribacteres</taxon>
        <taxon>Deferribacterales</taxon>
        <taxon>Geovibrionaceae</taxon>
        <taxon>Geovibrio</taxon>
    </lineage>
</organism>
<dbReference type="AlphaFoldDB" id="A0A3R5Y5E5"/>
<evidence type="ECO:0000313" key="1">
    <source>
        <dbReference type="EMBL" id="QAR32129.1"/>
    </source>
</evidence>
<proteinExistence type="predicted"/>
<name>A0A3R5Y5E5_9BACT</name>
<gene>
    <name evidence="1" type="ORF">EP073_01560</name>
</gene>
<dbReference type="RefSeq" id="WP_128465416.1">
    <property type="nucleotide sequence ID" value="NZ_CP035108.1"/>
</dbReference>